<organism evidence="1 2">
    <name type="scientific">Batillaria attramentaria</name>
    <dbReference type="NCBI Taxonomy" id="370345"/>
    <lineage>
        <taxon>Eukaryota</taxon>
        <taxon>Metazoa</taxon>
        <taxon>Spiralia</taxon>
        <taxon>Lophotrochozoa</taxon>
        <taxon>Mollusca</taxon>
        <taxon>Gastropoda</taxon>
        <taxon>Caenogastropoda</taxon>
        <taxon>Sorbeoconcha</taxon>
        <taxon>Cerithioidea</taxon>
        <taxon>Batillariidae</taxon>
        <taxon>Batillaria</taxon>
    </lineage>
</organism>
<reference evidence="1 2" key="1">
    <citation type="journal article" date="2023" name="Sci. Data">
        <title>Genome assembly of the Korean intertidal mud-creeper Batillaria attramentaria.</title>
        <authorList>
            <person name="Patra A.K."/>
            <person name="Ho P.T."/>
            <person name="Jun S."/>
            <person name="Lee S.J."/>
            <person name="Kim Y."/>
            <person name="Won Y.J."/>
        </authorList>
    </citation>
    <scope>NUCLEOTIDE SEQUENCE [LARGE SCALE GENOMIC DNA]</scope>
    <source>
        <strain evidence="1">Wonlab-2016</strain>
    </source>
</reference>
<protein>
    <submittedName>
        <fullName evidence="1">Uncharacterized protein</fullName>
    </submittedName>
</protein>
<name>A0ABD0LHY8_9CAEN</name>
<accession>A0ABD0LHY8</accession>
<sequence length="166" mass="18944">MKKMVRARIAEKTSSIGVAFRTGDEARLKWKGLKKEVTEKDNDCSATGGGRPKTRIIPLTSKQWTVVATKLHKFQSRVSVGRGLELKTMLLSVPHEMQQGPAIIELPEQVYTSQDPVVTPVRSRDWKAWLMKRRREASGSKQSRIEDEEESCVFKEFLKSEIQKML</sequence>
<dbReference type="AlphaFoldDB" id="A0ABD0LHY8"/>
<keyword evidence="2" id="KW-1185">Reference proteome</keyword>
<evidence type="ECO:0000313" key="1">
    <source>
        <dbReference type="EMBL" id="KAK7499100.1"/>
    </source>
</evidence>
<proteinExistence type="predicted"/>
<gene>
    <name evidence="1" type="ORF">BaRGS_00009647</name>
</gene>
<dbReference type="Proteomes" id="UP001519460">
    <property type="component" value="Unassembled WGS sequence"/>
</dbReference>
<dbReference type="EMBL" id="JACVVK020000046">
    <property type="protein sequence ID" value="KAK7499100.1"/>
    <property type="molecule type" value="Genomic_DNA"/>
</dbReference>
<evidence type="ECO:0000313" key="2">
    <source>
        <dbReference type="Proteomes" id="UP001519460"/>
    </source>
</evidence>
<comment type="caution">
    <text evidence="1">The sequence shown here is derived from an EMBL/GenBank/DDBJ whole genome shotgun (WGS) entry which is preliminary data.</text>
</comment>